<dbReference type="Proteomes" id="UP000051291">
    <property type="component" value="Unassembled WGS sequence"/>
</dbReference>
<evidence type="ECO:0000313" key="2">
    <source>
        <dbReference type="Proteomes" id="UP000051291"/>
    </source>
</evidence>
<keyword evidence="2" id="KW-1185">Reference proteome</keyword>
<gene>
    <name evidence="1" type="ORF">FC64_GL001131</name>
</gene>
<dbReference type="AlphaFoldDB" id="A0A0R1ZB75"/>
<organism evidence="1 2">
    <name type="scientific">Ligilactobacillus araffinosus DSM 20653</name>
    <dbReference type="NCBI Taxonomy" id="1423820"/>
    <lineage>
        <taxon>Bacteria</taxon>
        <taxon>Bacillati</taxon>
        <taxon>Bacillota</taxon>
        <taxon>Bacilli</taxon>
        <taxon>Lactobacillales</taxon>
        <taxon>Lactobacillaceae</taxon>
        <taxon>Ligilactobacillus</taxon>
    </lineage>
</organism>
<reference evidence="1 2" key="1">
    <citation type="journal article" date="2015" name="Genome Announc.">
        <title>Expanding the biotechnology potential of lactobacilli through comparative genomics of 213 strains and associated genera.</title>
        <authorList>
            <person name="Sun Z."/>
            <person name="Harris H.M."/>
            <person name="McCann A."/>
            <person name="Guo C."/>
            <person name="Argimon S."/>
            <person name="Zhang W."/>
            <person name="Yang X."/>
            <person name="Jeffery I.B."/>
            <person name="Cooney J.C."/>
            <person name="Kagawa T.F."/>
            <person name="Liu W."/>
            <person name="Song Y."/>
            <person name="Salvetti E."/>
            <person name="Wrobel A."/>
            <person name="Rasinkangas P."/>
            <person name="Parkhill J."/>
            <person name="Rea M.C."/>
            <person name="O'Sullivan O."/>
            <person name="Ritari J."/>
            <person name="Douillard F.P."/>
            <person name="Paul Ross R."/>
            <person name="Yang R."/>
            <person name="Briner A.E."/>
            <person name="Felis G.E."/>
            <person name="de Vos W.M."/>
            <person name="Barrangou R."/>
            <person name="Klaenhammer T.R."/>
            <person name="Caufield P.W."/>
            <person name="Cui Y."/>
            <person name="Zhang H."/>
            <person name="O'Toole P.W."/>
        </authorList>
    </citation>
    <scope>NUCLEOTIDE SEQUENCE [LARGE SCALE GENOMIC DNA]</scope>
    <source>
        <strain evidence="1 2">DSM 20653</strain>
    </source>
</reference>
<name>A0A0R1ZB75_9LACO</name>
<dbReference type="STRING" id="1423820.FC64_GL001131"/>
<protein>
    <submittedName>
        <fullName evidence="1">Uncharacterized protein</fullName>
    </submittedName>
</protein>
<accession>A0A0R1ZB75</accession>
<proteinExistence type="predicted"/>
<dbReference type="RefSeq" id="WP_057906969.1">
    <property type="nucleotide sequence ID" value="NZ_AYYZ01000029.1"/>
</dbReference>
<dbReference type="PATRIC" id="fig|1423820.4.peg.1156"/>
<evidence type="ECO:0000313" key="1">
    <source>
        <dbReference type="EMBL" id="KRM51937.1"/>
    </source>
</evidence>
<dbReference type="EMBL" id="AYYZ01000029">
    <property type="protein sequence ID" value="KRM51937.1"/>
    <property type="molecule type" value="Genomic_DNA"/>
</dbReference>
<comment type="caution">
    <text evidence="1">The sequence shown here is derived from an EMBL/GenBank/DDBJ whole genome shotgun (WGS) entry which is preliminary data.</text>
</comment>
<sequence length="114" mass="13357">MINDGLIPFSPNQQNAIWMLVNAEYFRDAINLKIKNLTMTPHGIFVNDNQLFSSEELLYLIRLIQQPSTEHPHLNIDFDEDGNLIHYINNYSVEVLFNALQVKFIKLLCLYFNN</sequence>